<feature type="compositionally biased region" description="Basic and acidic residues" evidence="2">
    <location>
        <begin position="1"/>
        <end position="10"/>
    </location>
</feature>
<feature type="compositionally biased region" description="Acidic residues" evidence="2">
    <location>
        <begin position="69"/>
        <end position="84"/>
    </location>
</feature>
<dbReference type="PANTHER" id="PTHR34256:SF1">
    <property type="entry name" value="UPF0561 PROTEIN C2ORF68"/>
    <property type="match status" value="1"/>
</dbReference>
<dbReference type="Pfam" id="PF10573">
    <property type="entry name" value="UPF0561"/>
    <property type="match status" value="1"/>
</dbReference>
<proteinExistence type="inferred from homology"/>
<dbReference type="RefSeq" id="XP_032836409.1">
    <property type="nucleotide sequence ID" value="XM_032980518.1"/>
</dbReference>
<dbReference type="CTD" id="116958038"/>
<dbReference type="KEGG" id="pmrn:116958038"/>
<feature type="compositionally biased region" description="Basic and acidic residues" evidence="2">
    <location>
        <begin position="23"/>
        <end position="37"/>
    </location>
</feature>
<evidence type="ECO:0000256" key="2">
    <source>
        <dbReference type="SAM" id="MobiDB-lite"/>
    </source>
</evidence>
<dbReference type="PANTHER" id="PTHR34256">
    <property type="entry name" value="UPF0561 PROTEIN C2ORF68"/>
    <property type="match status" value="1"/>
</dbReference>
<sequence>MEPKTSRLDMQHGFVHHIRRNQIARDDYDREIREARGGHRQRRTPAPTRPRRPDQRVYQPPRRSGGGEASEDPGDSEEEEEEELPGPASANGRAASPDRRQGAANRRAASPDRRPGAANRSDGSPDGHGRRDATNREPALAERGRDSANRRPEANRRRALAEHAAAQANRKAESSRHMASANGGPASGEHGRDSTNRKPAPTEHRATGAANQRPALSERRAASANGRFRLEFEDDWGSVTSLIVNPGDDPGELASLLAQRCRLDERTELALRARITSEMNREQRTQS</sequence>
<comment type="similarity">
    <text evidence="1">Belongs to the UPF0561 family.</text>
</comment>
<protein>
    <submittedName>
        <fullName evidence="4">UPF0561 protein C2orf68 homolog</fullName>
    </submittedName>
</protein>
<keyword evidence="3" id="KW-1185">Reference proteome</keyword>
<dbReference type="Proteomes" id="UP001318040">
    <property type="component" value="Chromosome 68"/>
</dbReference>
<organism evidence="3 4">
    <name type="scientific">Petromyzon marinus</name>
    <name type="common">Sea lamprey</name>
    <dbReference type="NCBI Taxonomy" id="7757"/>
    <lineage>
        <taxon>Eukaryota</taxon>
        <taxon>Metazoa</taxon>
        <taxon>Chordata</taxon>
        <taxon>Craniata</taxon>
        <taxon>Vertebrata</taxon>
        <taxon>Cyclostomata</taxon>
        <taxon>Hyperoartia</taxon>
        <taxon>Petromyzontiformes</taxon>
        <taxon>Petromyzontidae</taxon>
        <taxon>Petromyzon</taxon>
    </lineage>
</organism>
<evidence type="ECO:0000256" key="1">
    <source>
        <dbReference type="ARBA" id="ARBA00006905"/>
    </source>
</evidence>
<feature type="compositionally biased region" description="Basic and acidic residues" evidence="2">
    <location>
        <begin position="123"/>
        <end position="161"/>
    </location>
</feature>
<feature type="compositionally biased region" description="Basic and acidic residues" evidence="2">
    <location>
        <begin position="189"/>
        <end position="206"/>
    </location>
</feature>
<dbReference type="InterPro" id="IPR018888">
    <property type="entry name" value="UPF0561"/>
</dbReference>
<accession>A0AAJ7UHJ4</accession>
<reference evidence="4" key="1">
    <citation type="submission" date="2025-08" db="UniProtKB">
        <authorList>
            <consortium name="RefSeq"/>
        </authorList>
    </citation>
    <scope>IDENTIFICATION</scope>
    <source>
        <tissue evidence="4">Sperm</tissue>
    </source>
</reference>
<evidence type="ECO:0000313" key="3">
    <source>
        <dbReference type="Proteomes" id="UP001318040"/>
    </source>
</evidence>
<evidence type="ECO:0000313" key="4">
    <source>
        <dbReference type="RefSeq" id="XP_032836409.1"/>
    </source>
</evidence>
<feature type="region of interest" description="Disordered" evidence="2">
    <location>
        <begin position="1"/>
        <end position="225"/>
    </location>
</feature>
<dbReference type="AlphaFoldDB" id="A0AAJ7UHJ4"/>
<name>A0AAJ7UHJ4_PETMA</name>
<gene>
    <name evidence="4" type="primary">C68H2orf68</name>
</gene>